<accession>A0A4Q1CZ08</accession>
<dbReference type="PANTHER" id="PTHR43133">
    <property type="entry name" value="RNA POLYMERASE ECF-TYPE SIGMA FACTO"/>
    <property type="match status" value="1"/>
</dbReference>
<dbReference type="PANTHER" id="PTHR43133:SF46">
    <property type="entry name" value="RNA POLYMERASE SIGMA-70 FACTOR ECF SUBFAMILY"/>
    <property type="match status" value="1"/>
</dbReference>
<gene>
    <name evidence="7" type="ORF">ESB13_23420</name>
</gene>
<evidence type="ECO:0000256" key="2">
    <source>
        <dbReference type="ARBA" id="ARBA00023015"/>
    </source>
</evidence>
<dbReference type="InterPro" id="IPR039425">
    <property type="entry name" value="RNA_pol_sigma-70-like"/>
</dbReference>
<dbReference type="CDD" id="cd06171">
    <property type="entry name" value="Sigma70_r4"/>
    <property type="match status" value="1"/>
</dbReference>
<dbReference type="Gene3D" id="1.10.1740.10">
    <property type="match status" value="1"/>
</dbReference>
<dbReference type="Pfam" id="PF08281">
    <property type="entry name" value="Sigma70_r4_2"/>
    <property type="match status" value="1"/>
</dbReference>
<dbReference type="OrthoDB" id="1056775at2"/>
<dbReference type="NCBIfam" id="TIGR02937">
    <property type="entry name" value="sigma70-ECF"/>
    <property type="match status" value="1"/>
</dbReference>
<keyword evidence="8" id="KW-1185">Reference proteome</keyword>
<dbReference type="InterPro" id="IPR036388">
    <property type="entry name" value="WH-like_DNA-bd_sf"/>
</dbReference>
<dbReference type="InterPro" id="IPR014284">
    <property type="entry name" value="RNA_pol_sigma-70_dom"/>
</dbReference>
<dbReference type="GO" id="GO:0003677">
    <property type="term" value="F:DNA binding"/>
    <property type="evidence" value="ECO:0007669"/>
    <property type="project" value="InterPro"/>
</dbReference>
<dbReference type="InterPro" id="IPR013249">
    <property type="entry name" value="RNA_pol_sigma70_r4_t2"/>
</dbReference>
<dbReference type="GO" id="GO:0006352">
    <property type="term" value="P:DNA-templated transcription initiation"/>
    <property type="evidence" value="ECO:0007669"/>
    <property type="project" value="InterPro"/>
</dbReference>
<sequence>MTEHELIKGCIQQNAGCQRQLFEMYAGKMLSVCIRYAIDSAEAEDMLQEAFIRVFKYIHQFKFEGSFEGWMRRIVVNSALKAIQKKKISFQEIKEHADTAPRMEPYVYSNLGQEDLLKLINALPEGYRLVFNLNVIEGYSHDEIAELLNIQASTSRSQLVKARKMLQNQIEQLQKIAV</sequence>
<keyword evidence="3" id="KW-0731">Sigma factor</keyword>
<dbReference type="GO" id="GO:0016987">
    <property type="term" value="F:sigma factor activity"/>
    <property type="evidence" value="ECO:0007669"/>
    <property type="project" value="UniProtKB-KW"/>
</dbReference>
<evidence type="ECO:0000259" key="5">
    <source>
        <dbReference type="Pfam" id="PF04542"/>
    </source>
</evidence>
<dbReference type="InterPro" id="IPR013325">
    <property type="entry name" value="RNA_pol_sigma_r2"/>
</dbReference>
<evidence type="ECO:0000256" key="3">
    <source>
        <dbReference type="ARBA" id="ARBA00023082"/>
    </source>
</evidence>
<evidence type="ECO:0000313" key="7">
    <source>
        <dbReference type="EMBL" id="RXK80587.1"/>
    </source>
</evidence>
<dbReference type="Gene3D" id="1.10.10.10">
    <property type="entry name" value="Winged helix-like DNA-binding domain superfamily/Winged helix DNA-binding domain"/>
    <property type="match status" value="1"/>
</dbReference>
<proteinExistence type="inferred from homology"/>
<keyword evidence="2" id="KW-0805">Transcription regulation</keyword>
<evidence type="ECO:0000256" key="1">
    <source>
        <dbReference type="ARBA" id="ARBA00010641"/>
    </source>
</evidence>
<reference evidence="7 8" key="1">
    <citation type="submission" date="2019-01" db="EMBL/GenBank/DDBJ databases">
        <title>Filimonas sp. strain TTM-71.</title>
        <authorList>
            <person name="Chen W.-M."/>
        </authorList>
    </citation>
    <scope>NUCLEOTIDE SEQUENCE [LARGE SCALE GENOMIC DNA]</scope>
    <source>
        <strain evidence="7 8">TTM-71</strain>
    </source>
</reference>
<evidence type="ECO:0000313" key="8">
    <source>
        <dbReference type="Proteomes" id="UP000290545"/>
    </source>
</evidence>
<keyword evidence="4" id="KW-0804">Transcription</keyword>
<dbReference type="SUPFAM" id="SSF88946">
    <property type="entry name" value="Sigma2 domain of RNA polymerase sigma factors"/>
    <property type="match status" value="1"/>
</dbReference>
<dbReference type="Proteomes" id="UP000290545">
    <property type="component" value="Unassembled WGS sequence"/>
</dbReference>
<feature type="domain" description="RNA polymerase sigma factor 70 region 4 type 2" evidence="6">
    <location>
        <begin position="114"/>
        <end position="166"/>
    </location>
</feature>
<comment type="caution">
    <text evidence="7">The sequence shown here is derived from an EMBL/GenBank/DDBJ whole genome shotgun (WGS) entry which is preliminary data.</text>
</comment>
<dbReference type="RefSeq" id="WP_129006495.1">
    <property type="nucleotide sequence ID" value="NZ_SDHZ01000006.1"/>
</dbReference>
<dbReference type="Pfam" id="PF04542">
    <property type="entry name" value="Sigma70_r2"/>
    <property type="match status" value="1"/>
</dbReference>
<dbReference type="SUPFAM" id="SSF88659">
    <property type="entry name" value="Sigma3 and sigma4 domains of RNA polymerase sigma factors"/>
    <property type="match status" value="1"/>
</dbReference>
<dbReference type="InterPro" id="IPR013324">
    <property type="entry name" value="RNA_pol_sigma_r3/r4-like"/>
</dbReference>
<organism evidence="7 8">
    <name type="scientific">Filimonas effusa</name>
    <dbReference type="NCBI Taxonomy" id="2508721"/>
    <lineage>
        <taxon>Bacteria</taxon>
        <taxon>Pseudomonadati</taxon>
        <taxon>Bacteroidota</taxon>
        <taxon>Chitinophagia</taxon>
        <taxon>Chitinophagales</taxon>
        <taxon>Chitinophagaceae</taxon>
        <taxon>Filimonas</taxon>
    </lineage>
</organism>
<evidence type="ECO:0000259" key="6">
    <source>
        <dbReference type="Pfam" id="PF08281"/>
    </source>
</evidence>
<protein>
    <submittedName>
        <fullName evidence="7">Sigma-70 family RNA polymerase sigma factor</fullName>
    </submittedName>
</protein>
<name>A0A4Q1CZ08_9BACT</name>
<comment type="similarity">
    <text evidence="1">Belongs to the sigma-70 factor family. ECF subfamily.</text>
</comment>
<evidence type="ECO:0000256" key="4">
    <source>
        <dbReference type="ARBA" id="ARBA00023163"/>
    </source>
</evidence>
<dbReference type="InterPro" id="IPR007627">
    <property type="entry name" value="RNA_pol_sigma70_r2"/>
</dbReference>
<dbReference type="EMBL" id="SDHZ01000006">
    <property type="protein sequence ID" value="RXK80587.1"/>
    <property type="molecule type" value="Genomic_DNA"/>
</dbReference>
<dbReference type="AlphaFoldDB" id="A0A4Q1CZ08"/>
<feature type="domain" description="RNA polymerase sigma-70 region 2" evidence="5">
    <location>
        <begin position="21"/>
        <end position="87"/>
    </location>
</feature>